<evidence type="ECO:0000313" key="3">
    <source>
        <dbReference type="Proteomes" id="UP000230828"/>
    </source>
</evidence>
<accession>A0A2H0R0W6</accession>
<evidence type="ECO:0000256" key="1">
    <source>
        <dbReference type="SAM" id="Phobius"/>
    </source>
</evidence>
<name>A0A2H0R0W6_9BACT</name>
<comment type="caution">
    <text evidence="2">The sequence shown here is derived from an EMBL/GenBank/DDBJ whole genome shotgun (WGS) entry which is preliminary data.</text>
</comment>
<feature type="transmembrane region" description="Helical" evidence="1">
    <location>
        <begin position="6"/>
        <end position="27"/>
    </location>
</feature>
<reference evidence="2 3" key="1">
    <citation type="submission" date="2017-09" db="EMBL/GenBank/DDBJ databases">
        <title>Depth-based differentiation of microbial function through sediment-hosted aquifers and enrichment of novel symbionts in the deep terrestrial subsurface.</title>
        <authorList>
            <person name="Probst A.J."/>
            <person name="Ladd B."/>
            <person name="Jarett J.K."/>
            <person name="Geller-Mcgrath D.E."/>
            <person name="Sieber C.M."/>
            <person name="Emerson J.B."/>
            <person name="Anantharaman K."/>
            <person name="Thomas B.C."/>
            <person name="Malmstrom R."/>
            <person name="Stieglmeier M."/>
            <person name="Klingl A."/>
            <person name="Woyke T."/>
            <person name="Ryan C.M."/>
            <person name="Banfield J.F."/>
        </authorList>
    </citation>
    <scope>NUCLEOTIDE SEQUENCE [LARGE SCALE GENOMIC DNA]</scope>
    <source>
        <strain evidence="2">CG10_big_fil_rev_8_21_14_0_10_34_34</strain>
    </source>
</reference>
<evidence type="ECO:0000313" key="2">
    <source>
        <dbReference type="EMBL" id="PIR40143.1"/>
    </source>
</evidence>
<organism evidence="2 3">
    <name type="scientific">Candidatus Zambryskibacteria bacterium CG10_big_fil_rev_8_21_14_0_10_34_34</name>
    <dbReference type="NCBI Taxonomy" id="1975114"/>
    <lineage>
        <taxon>Bacteria</taxon>
        <taxon>Candidatus Zambryskiibacteriota</taxon>
    </lineage>
</organism>
<proteinExistence type="predicted"/>
<gene>
    <name evidence="2" type="ORF">COV33_01335</name>
</gene>
<dbReference type="EMBL" id="PCXM01000025">
    <property type="protein sequence ID" value="PIR40143.1"/>
    <property type="molecule type" value="Genomic_DNA"/>
</dbReference>
<protein>
    <submittedName>
        <fullName evidence="2">Uncharacterized protein</fullName>
    </submittedName>
</protein>
<keyword evidence="1" id="KW-0472">Membrane</keyword>
<dbReference type="Proteomes" id="UP000230828">
    <property type="component" value="Unassembled WGS sequence"/>
</dbReference>
<keyword evidence="1" id="KW-1133">Transmembrane helix</keyword>
<sequence length="109" mass="12960">MLSFWQSLAMASISGLLSGALITYFFNKKLDRHQRIMEVRKQIYTNIQEELAGFFDTTPKNIREKSGEKLLHSFRQIQLWASEDVVRQFNKFLYAFNFQIKLYNKITTK</sequence>
<keyword evidence="1" id="KW-0812">Transmembrane</keyword>
<dbReference type="AlphaFoldDB" id="A0A2H0R0W6"/>